<gene>
    <name evidence="2" type="ORF">MM415A00784_0019</name>
    <name evidence="1" type="ORF">MM415B01056_0024</name>
    <name evidence="3" type="ORF">TM448B04534_0009</name>
</gene>
<reference evidence="3" key="1">
    <citation type="submission" date="2020-03" db="EMBL/GenBank/DDBJ databases">
        <title>The deep terrestrial virosphere.</title>
        <authorList>
            <person name="Holmfeldt K."/>
            <person name="Nilsson E."/>
            <person name="Simone D."/>
            <person name="Lopez-Fernandez M."/>
            <person name="Wu X."/>
            <person name="de Brujin I."/>
            <person name="Lundin D."/>
            <person name="Andersson A."/>
            <person name="Bertilsson S."/>
            <person name="Dopson M."/>
        </authorList>
    </citation>
    <scope>NUCLEOTIDE SEQUENCE</scope>
    <source>
        <strain evidence="2">MM415A00784</strain>
        <strain evidence="1">MM415B01056</strain>
        <strain evidence="3">TM448B04534</strain>
    </source>
</reference>
<name>A0A6M3Y049_9ZZZZ</name>
<protein>
    <submittedName>
        <fullName evidence="3">Uncharacterized protein</fullName>
    </submittedName>
</protein>
<dbReference type="AlphaFoldDB" id="A0A6M3Y049"/>
<evidence type="ECO:0000313" key="3">
    <source>
        <dbReference type="EMBL" id="QJI03443.1"/>
    </source>
</evidence>
<evidence type="ECO:0000313" key="1">
    <source>
        <dbReference type="EMBL" id="QJA60780.1"/>
    </source>
</evidence>
<dbReference type="EMBL" id="MT142405">
    <property type="protein sequence ID" value="QJA80073.1"/>
    <property type="molecule type" value="Genomic_DNA"/>
</dbReference>
<evidence type="ECO:0000313" key="2">
    <source>
        <dbReference type="EMBL" id="QJA80073.1"/>
    </source>
</evidence>
<sequence length="45" mass="5384">MTNTAAAQIIKEVMKKYNEYRKTWIENNKTDEGFDEWFTAQVVIK</sequence>
<accession>A0A6M3Y049</accession>
<dbReference type="EMBL" id="MT141420">
    <property type="protein sequence ID" value="QJA60780.1"/>
    <property type="molecule type" value="Genomic_DNA"/>
</dbReference>
<proteinExistence type="predicted"/>
<dbReference type="EMBL" id="MT145088">
    <property type="protein sequence ID" value="QJI03443.1"/>
    <property type="molecule type" value="Genomic_DNA"/>
</dbReference>
<organism evidence="3">
    <name type="scientific">viral metagenome</name>
    <dbReference type="NCBI Taxonomy" id="1070528"/>
    <lineage>
        <taxon>unclassified sequences</taxon>
        <taxon>metagenomes</taxon>
        <taxon>organismal metagenomes</taxon>
    </lineage>
</organism>